<reference evidence="1" key="2">
    <citation type="submission" date="2018-04" db="EMBL/GenBank/DDBJ databases">
        <title>OnivRS2 (Oryza nivara Reference Sequence Version 2).</title>
        <authorList>
            <person name="Zhang J."/>
            <person name="Kudrna D."/>
            <person name="Lee S."/>
            <person name="Talag J."/>
            <person name="Rajasekar S."/>
            <person name="Welchert J."/>
            <person name="Hsing Y.-I."/>
            <person name="Wing R.A."/>
        </authorList>
    </citation>
    <scope>NUCLEOTIDE SEQUENCE [LARGE SCALE GENOMIC DNA]</scope>
    <source>
        <strain evidence="1">SL10</strain>
    </source>
</reference>
<dbReference type="Proteomes" id="UP000006591">
    <property type="component" value="Chromosome 4"/>
</dbReference>
<evidence type="ECO:0000313" key="2">
    <source>
        <dbReference type="Proteomes" id="UP000006591"/>
    </source>
</evidence>
<dbReference type="Gramene" id="ONIVA04G20820.1">
    <property type="protein sequence ID" value="ONIVA04G20820.1"/>
    <property type="gene ID" value="ONIVA04G20820"/>
</dbReference>
<dbReference type="AlphaFoldDB" id="A0A0E0H4M1"/>
<protein>
    <submittedName>
        <fullName evidence="1">Uncharacterized protein</fullName>
    </submittedName>
</protein>
<dbReference type="EnsemblPlants" id="ONIVA04G20820.1">
    <property type="protein sequence ID" value="ONIVA04G20820.1"/>
    <property type="gene ID" value="ONIVA04G20820"/>
</dbReference>
<dbReference type="HOGENOM" id="CLU_1374169_0_0_1"/>
<keyword evidence="2" id="KW-1185">Reference proteome</keyword>
<proteinExistence type="predicted"/>
<evidence type="ECO:0000313" key="1">
    <source>
        <dbReference type="EnsemblPlants" id="ONIVA04G20820.1"/>
    </source>
</evidence>
<reference evidence="1" key="1">
    <citation type="submission" date="2015-04" db="UniProtKB">
        <authorList>
            <consortium name="EnsemblPlants"/>
        </authorList>
    </citation>
    <scope>IDENTIFICATION</scope>
    <source>
        <strain evidence="1">SL10</strain>
    </source>
</reference>
<name>A0A0E0H4M1_ORYNI</name>
<organism evidence="1">
    <name type="scientific">Oryza nivara</name>
    <name type="common">Indian wild rice</name>
    <name type="synonym">Oryza sativa f. spontanea</name>
    <dbReference type="NCBI Taxonomy" id="4536"/>
    <lineage>
        <taxon>Eukaryota</taxon>
        <taxon>Viridiplantae</taxon>
        <taxon>Streptophyta</taxon>
        <taxon>Embryophyta</taxon>
        <taxon>Tracheophyta</taxon>
        <taxon>Spermatophyta</taxon>
        <taxon>Magnoliopsida</taxon>
        <taxon>Liliopsida</taxon>
        <taxon>Poales</taxon>
        <taxon>Poaceae</taxon>
        <taxon>BOP clade</taxon>
        <taxon>Oryzoideae</taxon>
        <taxon>Oryzeae</taxon>
        <taxon>Oryzinae</taxon>
        <taxon>Oryza</taxon>
    </lineage>
</organism>
<sequence length="199" mass="21613">MEACGDGRSGWRRGVLGRGGAAGDEEATTLRFQEHGTKWIDRGRGGWAFIGRWCSAGAQRRCGDFVGGVKWRMARMRWAVDRAVRIERGAREQLRGVVKVGQQGAEVASAALPPSTSGQGVEAGRRCLEGKKRRERWKGGLTPSVFGRRGGGSTSCASRLWTHAAWGAGPERMTPMTTAKRTGTEFEGHLSWDLTKVGL</sequence>
<accession>A0A0E0H4M1</accession>